<gene>
    <name evidence="1" type="ORF">V1286_005069</name>
</gene>
<reference evidence="1 2" key="1">
    <citation type="submission" date="2024-02" db="EMBL/GenBank/DDBJ databases">
        <title>Adaptive strategies in a cosmopolitan and abundant soil bacterium.</title>
        <authorList>
            <person name="Carini P."/>
        </authorList>
    </citation>
    <scope>NUCLEOTIDE SEQUENCE [LARGE SCALE GENOMIC DNA]</scope>
    <source>
        <strain evidence="1 2">AZCC 1608</strain>
    </source>
</reference>
<keyword evidence="2" id="KW-1185">Reference proteome</keyword>
<dbReference type="EMBL" id="JAZHRV010000001">
    <property type="protein sequence ID" value="MEH2557540.1"/>
    <property type="molecule type" value="Genomic_DNA"/>
</dbReference>
<organism evidence="1 2">
    <name type="scientific">Bradyrhizobium algeriense</name>
    <dbReference type="NCBI Taxonomy" id="634784"/>
    <lineage>
        <taxon>Bacteria</taxon>
        <taxon>Pseudomonadati</taxon>
        <taxon>Pseudomonadota</taxon>
        <taxon>Alphaproteobacteria</taxon>
        <taxon>Hyphomicrobiales</taxon>
        <taxon>Nitrobacteraceae</taxon>
        <taxon>Bradyrhizobium</taxon>
    </lineage>
</organism>
<name>A0ABU8BGE1_9BRAD</name>
<proteinExistence type="predicted"/>
<sequence length="222" mass="24463">MPSAQRTMTASEITVWRSRFGTTTAPCFKPSSHSTLSGKDSKAAFGARRERIDAWQRRIGAAPQTPPRFQLFAPLLRPSHCTCASLCLAAPVGPVNLGPAMSRPQAHAAFVQFDPVTQGKLRFHRRLRSRSPITTLRNCASGARDVVVLDHRKRGGDIVLRLGLHLAGCATIEVSSCSPGQPCVHLLKIRRPLPLRARRHESLMPQLKRPTIRLTGSDRRIS</sequence>
<protein>
    <submittedName>
        <fullName evidence="1">Uncharacterized protein</fullName>
    </submittedName>
</protein>
<accession>A0ABU8BGE1</accession>
<evidence type="ECO:0000313" key="2">
    <source>
        <dbReference type="Proteomes" id="UP001364224"/>
    </source>
</evidence>
<comment type="caution">
    <text evidence="1">The sequence shown here is derived from an EMBL/GenBank/DDBJ whole genome shotgun (WGS) entry which is preliminary data.</text>
</comment>
<dbReference type="Proteomes" id="UP001364224">
    <property type="component" value="Unassembled WGS sequence"/>
</dbReference>
<evidence type="ECO:0000313" key="1">
    <source>
        <dbReference type="EMBL" id="MEH2557540.1"/>
    </source>
</evidence>